<sequence length="310" mass="34719">MIFKRLRYYSIVAILLVALVLGFVFGGAAASSSSNVQPDLPEEVIPTPPTDTGDGEEDGGNTETLPVFKNAYSLWEYSYNIFANGAGCYAIMSGQADAAIGTQYMYAIFKRNGKVSDYANNLEISYKKGTSSFLDSSCRIVYTNADGISKRSNTKNYVWQESYVIEEEPETYTYTDKFANGERDAHDFLLDISPSTTTLVYFDRLSYDSYYEFKVVMDQDAIPSNYYNPVTSSPYVDSVPQNSINISITFRISKVNGHLLSYTLDETFEVVPAGILGVVGNQHAHNYLTYTFYEMDKEQNIEDPFAAFGY</sequence>
<proteinExistence type="predicted"/>
<name>A0A9D1NFV0_9FIRM</name>
<protein>
    <submittedName>
        <fullName evidence="2">Uncharacterized protein</fullName>
    </submittedName>
</protein>
<dbReference type="AlphaFoldDB" id="A0A9D1NFV0"/>
<evidence type="ECO:0000313" key="2">
    <source>
        <dbReference type="EMBL" id="HIV01837.1"/>
    </source>
</evidence>
<dbReference type="EMBL" id="DVOJ01000015">
    <property type="protein sequence ID" value="HIV01837.1"/>
    <property type="molecule type" value="Genomic_DNA"/>
</dbReference>
<reference evidence="2" key="1">
    <citation type="submission" date="2020-10" db="EMBL/GenBank/DDBJ databases">
        <authorList>
            <person name="Gilroy R."/>
        </authorList>
    </citation>
    <scope>NUCLEOTIDE SEQUENCE</scope>
    <source>
        <strain evidence="2">CHK186-9395</strain>
    </source>
</reference>
<dbReference type="Proteomes" id="UP000886861">
    <property type="component" value="Unassembled WGS sequence"/>
</dbReference>
<gene>
    <name evidence="2" type="ORF">IAA62_04730</name>
</gene>
<reference evidence="2" key="2">
    <citation type="journal article" date="2021" name="PeerJ">
        <title>Extensive microbial diversity within the chicken gut microbiome revealed by metagenomics and culture.</title>
        <authorList>
            <person name="Gilroy R."/>
            <person name="Ravi A."/>
            <person name="Getino M."/>
            <person name="Pursley I."/>
            <person name="Horton D.L."/>
            <person name="Alikhan N.F."/>
            <person name="Baker D."/>
            <person name="Gharbi K."/>
            <person name="Hall N."/>
            <person name="Watson M."/>
            <person name="Adriaenssens E.M."/>
            <person name="Foster-Nyarko E."/>
            <person name="Jarju S."/>
            <person name="Secka A."/>
            <person name="Antonio M."/>
            <person name="Oren A."/>
            <person name="Chaudhuri R.R."/>
            <person name="La Ragione R."/>
            <person name="Hildebrand F."/>
            <person name="Pallen M.J."/>
        </authorList>
    </citation>
    <scope>NUCLEOTIDE SEQUENCE</scope>
    <source>
        <strain evidence="2">CHK186-9395</strain>
    </source>
</reference>
<evidence type="ECO:0000256" key="1">
    <source>
        <dbReference type="SAM" id="MobiDB-lite"/>
    </source>
</evidence>
<feature type="region of interest" description="Disordered" evidence="1">
    <location>
        <begin position="31"/>
        <end position="61"/>
    </location>
</feature>
<evidence type="ECO:0000313" key="3">
    <source>
        <dbReference type="Proteomes" id="UP000886861"/>
    </source>
</evidence>
<organism evidence="2 3">
    <name type="scientific">Candidatus Caccopulliclostridium gallistercoris</name>
    <dbReference type="NCBI Taxonomy" id="2840719"/>
    <lineage>
        <taxon>Bacteria</taxon>
        <taxon>Bacillati</taxon>
        <taxon>Bacillota</taxon>
        <taxon>Clostridia</taxon>
        <taxon>Candidatus Caccopulliclostridium</taxon>
    </lineage>
</organism>
<comment type="caution">
    <text evidence="2">The sequence shown here is derived from an EMBL/GenBank/DDBJ whole genome shotgun (WGS) entry which is preliminary data.</text>
</comment>
<accession>A0A9D1NFV0</accession>